<dbReference type="InterPro" id="IPR014636">
    <property type="entry name" value="RNaseH/PGlycerate_mutase"/>
</dbReference>
<dbReference type="AlphaFoldDB" id="A0A852TV22"/>
<protein>
    <submittedName>
        <fullName evidence="6">Putative phosphoglycerate mutase</fullName>
        <ecNumber evidence="6">5.4.2.12</ecNumber>
    </submittedName>
</protein>
<dbReference type="NCBIfam" id="NF005567">
    <property type="entry name" value="PRK07238.1"/>
    <property type="match status" value="1"/>
</dbReference>
<dbReference type="GO" id="GO:0004619">
    <property type="term" value="F:phosphoglycerate mutase activity"/>
    <property type="evidence" value="ECO:0007669"/>
    <property type="project" value="UniProtKB-EC"/>
</dbReference>
<dbReference type="RefSeq" id="WP_179642782.1">
    <property type="nucleotide sequence ID" value="NZ_BAAAYY010000033.1"/>
</dbReference>
<evidence type="ECO:0000313" key="7">
    <source>
        <dbReference type="Proteomes" id="UP000589036"/>
    </source>
</evidence>
<dbReference type="GO" id="GO:0003676">
    <property type="term" value="F:nucleic acid binding"/>
    <property type="evidence" value="ECO:0007669"/>
    <property type="project" value="InterPro"/>
</dbReference>
<evidence type="ECO:0000256" key="2">
    <source>
        <dbReference type="PIRSR" id="PIRSR613078-1"/>
    </source>
</evidence>
<feature type="region of interest" description="Disordered" evidence="4">
    <location>
        <begin position="134"/>
        <end position="181"/>
    </location>
</feature>
<feature type="active site" description="Proton donor/acceptor" evidence="2">
    <location>
        <position position="266"/>
    </location>
</feature>
<dbReference type="Proteomes" id="UP000589036">
    <property type="component" value="Unassembled WGS sequence"/>
</dbReference>
<feature type="domain" description="RNase H type-1" evidence="5">
    <location>
        <begin position="1"/>
        <end position="138"/>
    </location>
</feature>
<dbReference type="PROSITE" id="PS50879">
    <property type="entry name" value="RNASE_H_1"/>
    <property type="match status" value="1"/>
</dbReference>
<feature type="binding site" evidence="3">
    <location>
        <position position="242"/>
    </location>
    <ligand>
        <name>substrate</name>
    </ligand>
</feature>
<dbReference type="InterPro" id="IPR029033">
    <property type="entry name" value="His_PPase_superfam"/>
</dbReference>
<evidence type="ECO:0000256" key="4">
    <source>
        <dbReference type="SAM" id="MobiDB-lite"/>
    </source>
</evidence>
<dbReference type="InterPro" id="IPR002156">
    <property type="entry name" value="RNaseH_domain"/>
</dbReference>
<dbReference type="EMBL" id="JACCCC010000001">
    <property type="protein sequence ID" value="NYE46722.1"/>
    <property type="molecule type" value="Genomic_DNA"/>
</dbReference>
<dbReference type="CDD" id="cd07067">
    <property type="entry name" value="HP_PGM_like"/>
    <property type="match status" value="1"/>
</dbReference>
<dbReference type="InterPro" id="IPR013078">
    <property type="entry name" value="His_Pase_superF_clade-1"/>
</dbReference>
<dbReference type="InterPro" id="IPR050275">
    <property type="entry name" value="PGM_Phosphatase"/>
</dbReference>
<keyword evidence="6" id="KW-0413">Isomerase</keyword>
<dbReference type="InterPro" id="IPR012337">
    <property type="entry name" value="RNaseH-like_sf"/>
</dbReference>
<dbReference type="SMART" id="SM00855">
    <property type="entry name" value="PGAM"/>
    <property type="match status" value="1"/>
</dbReference>
<evidence type="ECO:0000259" key="5">
    <source>
        <dbReference type="PROSITE" id="PS50879"/>
    </source>
</evidence>
<feature type="compositionally biased region" description="Low complexity" evidence="4">
    <location>
        <begin position="145"/>
        <end position="154"/>
    </location>
</feature>
<accession>A0A852TV22</accession>
<dbReference type="Pfam" id="PF00300">
    <property type="entry name" value="His_Phos_1"/>
    <property type="match status" value="1"/>
</dbReference>
<organism evidence="6 7">
    <name type="scientific">Spinactinospora alkalitolerans</name>
    <dbReference type="NCBI Taxonomy" id="687207"/>
    <lineage>
        <taxon>Bacteria</taxon>
        <taxon>Bacillati</taxon>
        <taxon>Actinomycetota</taxon>
        <taxon>Actinomycetes</taxon>
        <taxon>Streptosporangiales</taxon>
        <taxon>Nocardiopsidaceae</taxon>
        <taxon>Spinactinospora</taxon>
    </lineage>
</organism>
<dbReference type="PANTHER" id="PTHR48100">
    <property type="entry name" value="BROAD-SPECIFICITY PHOSPHATASE YOR283W-RELATED"/>
    <property type="match status" value="1"/>
</dbReference>
<dbReference type="Gene3D" id="3.30.420.10">
    <property type="entry name" value="Ribonuclease H-like superfamily/Ribonuclease H"/>
    <property type="match status" value="1"/>
</dbReference>
<proteinExistence type="predicted"/>
<dbReference type="Pfam" id="PF13456">
    <property type="entry name" value="RVT_3"/>
    <property type="match status" value="1"/>
</dbReference>
<dbReference type="SUPFAM" id="SSF53098">
    <property type="entry name" value="Ribonuclease H-like"/>
    <property type="match status" value="1"/>
</dbReference>
<sequence length="389" mass="41340">MTRRLIIEADGGARGNPGPAGFGAVVRDAASGEVLAEVAEPIGRATNNVAEYRGLIAGLTAAAGIDPQARVEARMDSKLVVEQMSGRWRIKHPDMQPLARRAHEVASGLGGVDYTWVPRAQNAHADRLANEAMDAAAEGRTPSRGPAARPQEPGEGPEEEPEGAGSLPPAPASPAVGWGHPDTAPTRLVLLRHGQTPLSVERRFAGSGDIELTGTGHDQARAAAHRLAGRGIDAIVSSPLRRTRETAQYAAKELSLEVEIDDDLRETDFGAWEGLTFAEARERWPEELDRWLADPETAPPGGESFAAVARRVAAARERLLARHAGGSVLVVSHVTPIKVLVQQALLAPVQALYRMHLDVGCLSEVDCFSDGPMLVRSLNDTAHLDPLAG</sequence>
<gene>
    <name evidence="6" type="ORF">HDA32_001842</name>
</gene>
<feature type="compositionally biased region" description="Low complexity" evidence="4">
    <location>
        <begin position="163"/>
        <end position="177"/>
    </location>
</feature>
<feature type="active site" description="Tele-phosphohistidine intermediate" evidence="1">
    <location>
        <position position="193"/>
    </location>
</feature>
<evidence type="ECO:0000313" key="6">
    <source>
        <dbReference type="EMBL" id="NYE46722.1"/>
    </source>
</evidence>
<keyword evidence="7" id="KW-1185">Reference proteome</keyword>
<dbReference type="Gene3D" id="3.40.50.1240">
    <property type="entry name" value="Phosphoglycerate mutase-like"/>
    <property type="match status" value="1"/>
</dbReference>
<comment type="caution">
    <text evidence="6">The sequence shown here is derived from an EMBL/GenBank/DDBJ whole genome shotgun (WGS) entry which is preliminary data.</text>
</comment>
<dbReference type="PIRSF" id="PIRSF036922">
    <property type="entry name" value="RNaseH_PGAM"/>
    <property type="match status" value="1"/>
</dbReference>
<dbReference type="EC" id="5.4.2.12" evidence="6"/>
<feature type="active site" description="Proton donor/acceptor; for phosphatase activity" evidence="1">
    <location>
        <position position="266"/>
    </location>
</feature>
<evidence type="ECO:0000256" key="3">
    <source>
        <dbReference type="PIRSR" id="PIRSR613078-2"/>
    </source>
</evidence>
<dbReference type="GO" id="GO:0005737">
    <property type="term" value="C:cytoplasm"/>
    <property type="evidence" value="ECO:0007669"/>
    <property type="project" value="TreeGrafter"/>
</dbReference>
<dbReference type="CDD" id="cd09279">
    <property type="entry name" value="RNase_HI_like"/>
    <property type="match status" value="1"/>
</dbReference>
<dbReference type="GO" id="GO:0016791">
    <property type="term" value="F:phosphatase activity"/>
    <property type="evidence" value="ECO:0007669"/>
    <property type="project" value="TreeGrafter"/>
</dbReference>
<dbReference type="PANTHER" id="PTHR48100:SF1">
    <property type="entry name" value="HISTIDINE PHOSPHATASE FAMILY PROTEIN-RELATED"/>
    <property type="match status" value="1"/>
</dbReference>
<dbReference type="GO" id="GO:0004523">
    <property type="term" value="F:RNA-DNA hybrid ribonuclease activity"/>
    <property type="evidence" value="ECO:0007669"/>
    <property type="project" value="InterPro"/>
</dbReference>
<evidence type="ECO:0000256" key="1">
    <source>
        <dbReference type="PIRSR" id="PIRSR036922-1"/>
    </source>
</evidence>
<dbReference type="InterPro" id="IPR036397">
    <property type="entry name" value="RNaseH_sf"/>
</dbReference>
<name>A0A852TV22_9ACTN</name>
<reference evidence="6 7" key="1">
    <citation type="submission" date="2020-07" db="EMBL/GenBank/DDBJ databases">
        <title>Sequencing the genomes of 1000 actinobacteria strains.</title>
        <authorList>
            <person name="Klenk H.-P."/>
        </authorList>
    </citation>
    <scope>NUCLEOTIDE SEQUENCE [LARGE SCALE GENOMIC DNA]</scope>
    <source>
        <strain evidence="6 7">CXB654</strain>
    </source>
</reference>
<dbReference type="SUPFAM" id="SSF53254">
    <property type="entry name" value="Phosphoglycerate mutase-like"/>
    <property type="match status" value="1"/>
</dbReference>